<dbReference type="STRING" id="356305.SAMN05421841_2568"/>
<dbReference type="RefSeq" id="WP_089793178.1">
    <property type="nucleotide sequence ID" value="NZ_FOIU01000002.1"/>
</dbReference>
<sequence>MNKFFLFLLVFFSAGFAYAQTEDDPPPPIEEVYVDSIDTGHYKNMYRADSVLAKNPVTENTVYPKKFKENIPSRYKGKDFDYTTVKPRMSFWEKLMGKIMRIIESIFGETVFTKSGNIAGVLVRLFAIVLVGFLLYFIIKYLIGKDGNFLFGKKNRKLDIKDEELHENIHEINFPESILKFEKSGDFRSAVRYQFLFVLKKLSDKKLITWNPEKTNKDYVSELKAPHLKNDFYDLSYIFDYVWYGEFSIDEESYLKFKNQYQSFKP</sequence>
<dbReference type="OrthoDB" id="5491447at2"/>
<keyword evidence="1" id="KW-0812">Transmembrane</keyword>
<evidence type="ECO:0000313" key="4">
    <source>
        <dbReference type="Proteomes" id="UP000199469"/>
    </source>
</evidence>
<protein>
    <recommendedName>
        <fullName evidence="5">DUF4129 domain-containing protein</fullName>
    </recommendedName>
</protein>
<feature type="signal peptide" evidence="2">
    <location>
        <begin position="1"/>
        <end position="19"/>
    </location>
</feature>
<name>A0A1I0REP4_9FLAO</name>
<keyword evidence="1" id="KW-0472">Membrane</keyword>
<proteinExistence type="predicted"/>
<feature type="transmembrane region" description="Helical" evidence="1">
    <location>
        <begin position="121"/>
        <end position="143"/>
    </location>
</feature>
<organism evidence="3 4">
    <name type="scientific">Chryseobacterium wanjuense</name>
    <dbReference type="NCBI Taxonomy" id="356305"/>
    <lineage>
        <taxon>Bacteria</taxon>
        <taxon>Pseudomonadati</taxon>
        <taxon>Bacteroidota</taxon>
        <taxon>Flavobacteriia</taxon>
        <taxon>Flavobacteriales</taxon>
        <taxon>Weeksellaceae</taxon>
        <taxon>Chryseobacterium group</taxon>
        <taxon>Chryseobacterium</taxon>
    </lineage>
</organism>
<dbReference type="Proteomes" id="UP000199469">
    <property type="component" value="Unassembled WGS sequence"/>
</dbReference>
<keyword evidence="1" id="KW-1133">Transmembrane helix</keyword>
<keyword evidence="4" id="KW-1185">Reference proteome</keyword>
<gene>
    <name evidence="3" type="ORF">SAMN05421841_2568</name>
</gene>
<accession>A0A1I0REP4</accession>
<evidence type="ECO:0008006" key="5">
    <source>
        <dbReference type="Google" id="ProtNLM"/>
    </source>
</evidence>
<reference evidence="4" key="1">
    <citation type="submission" date="2016-10" db="EMBL/GenBank/DDBJ databases">
        <authorList>
            <person name="Varghese N."/>
            <person name="Submissions S."/>
        </authorList>
    </citation>
    <scope>NUCLEOTIDE SEQUENCE [LARGE SCALE GENOMIC DNA]</scope>
    <source>
        <strain evidence="4">DSM 17724</strain>
    </source>
</reference>
<keyword evidence="2" id="KW-0732">Signal</keyword>
<evidence type="ECO:0000256" key="2">
    <source>
        <dbReference type="SAM" id="SignalP"/>
    </source>
</evidence>
<dbReference type="EMBL" id="FOIU01000002">
    <property type="protein sequence ID" value="SEW39230.1"/>
    <property type="molecule type" value="Genomic_DNA"/>
</dbReference>
<evidence type="ECO:0000313" key="3">
    <source>
        <dbReference type="EMBL" id="SEW39230.1"/>
    </source>
</evidence>
<evidence type="ECO:0000256" key="1">
    <source>
        <dbReference type="SAM" id="Phobius"/>
    </source>
</evidence>
<feature type="chain" id="PRO_5011514842" description="DUF4129 domain-containing protein" evidence="2">
    <location>
        <begin position="20"/>
        <end position="266"/>
    </location>
</feature>
<dbReference type="AlphaFoldDB" id="A0A1I0REP4"/>